<dbReference type="EMBL" id="HBUE01049657">
    <property type="protein sequence ID" value="CAG6463816.1"/>
    <property type="molecule type" value="Transcribed_RNA"/>
</dbReference>
<dbReference type="AlphaFoldDB" id="A0A8D8F911"/>
<proteinExistence type="predicted"/>
<evidence type="ECO:0000256" key="1">
    <source>
        <dbReference type="SAM" id="Phobius"/>
    </source>
</evidence>
<feature type="transmembrane region" description="Helical" evidence="1">
    <location>
        <begin position="54"/>
        <end position="75"/>
    </location>
</feature>
<reference evidence="2" key="1">
    <citation type="submission" date="2021-05" db="EMBL/GenBank/DDBJ databases">
        <authorList>
            <person name="Alioto T."/>
            <person name="Alioto T."/>
            <person name="Gomez Garrido J."/>
        </authorList>
    </citation>
    <scope>NUCLEOTIDE SEQUENCE</scope>
</reference>
<keyword evidence="1" id="KW-0812">Transmembrane</keyword>
<accession>A0A8D8F911</accession>
<evidence type="ECO:0000313" key="2">
    <source>
        <dbReference type="EMBL" id="CAG6463812.1"/>
    </source>
</evidence>
<protein>
    <submittedName>
        <fullName evidence="2">(northern house mosquito) hypothetical protein</fullName>
    </submittedName>
</protein>
<dbReference type="EMBL" id="HBUE01049653">
    <property type="protein sequence ID" value="CAG6463812.1"/>
    <property type="molecule type" value="Transcribed_RNA"/>
</dbReference>
<keyword evidence="1" id="KW-1133">Transmembrane helix</keyword>
<name>A0A8D8F911_CULPI</name>
<organism evidence="2">
    <name type="scientific">Culex pipiens</name>
    <name type="common">House mosquito</name>
    <dbReference type="NCBI Taxonomy" id="7175"/>
    <lineage>
        <taxon>Eukaryota</taxon>
        <taxon>Metazoa</taxon>
        <taxon>Ecdysozoa</taxon>
        <taxon>Arthropoda</taxon>
        <taxon>Hexapoda</taxon>
        <taxon>Insecta</taxon>
        <taxon>Pterygota</taxon>
        <taxon>Neoptera</taxon>
        <taxon>Endopterygota</taxon>
        <taxon>Diptera</taxon>
        <taxon>Nematocera</taxon>
        <taxon>Culicoidea</taxon>
        <taxon>Culicidae</taxon>
        <taxon>Culicinae</taxon>
        <taxon>Culicini</taxon>
        <taxon>Culex</taxon>
        <taxon>Culex</taxon>
    </lineage>
</organism>
<feature type="transmembrane region" description="Helical" evidence="1">
    <location>
        <begin position="20"/>
        <end position="42"/>
    </location>
</feature>
<keyword evidence="1" id="KW-0472">Membrane</keyword>
<sequence>MSKLFRKKSQHHSHLHQAFFLHRLLLLNTIFLIGCDSIYCYFLKYFPVLPTLRFRSSACFFSQFLFLFFCLVRVLKNQSQFRCDLLPIYILCRRLSSSFFSQHGVCLVLVMVVSGGR</sequence>
<dbReference type="PROSITE" id="PS51257">
    <property type="entry name" value="PROKAR_LIPOPROTEIN"/>
    <property type="match status" value="1"/>
</dbReference>